<reference evidence="4 5" key="1">
    <citation type="submission" date="2018-11" db="EMBL/GenBank/DDBJ databases">
        <authorList>
            <consortium name="Pathogen Informatics"/>
        </authorList>
    </citation>
    <scope>NUCLEOTIDE SEQUENCE [LARGE SCALE GENOMIC DNA]</scope>
</reference>
<feature type="domain" description="SXP/RAL-2 family protein Ani s 5-like cation-binding" evidence="3">
    <location>
        <begin position="35"/>
        <end position="131"/>
    </location>
</feature>
<dbReference type="WBParaSite" id="HPBE_0001789201-mRNA-1">
    <property type="protein sequence ID" value="HPBE_0001789201-mRNA-1"/>
    <property type="gene ID" value="HPBE_0001789201"/>
</dbReference>
<dbReference type="AlphaFoldDB" id="A0A183G7V0"/>
<keyword evidence="2" id="KW-0732">Signal</keyword>
<evidence type="ECO:0000256" key="1">
    <source>
        <dbReference type="SAM" id="MobiDB-lite"/>
    </source>
</evidence>
<sequence length="196" mass="22647">MRATLLLLFIAVDAVRCLYFRDIREASPLKGISKEGRNEYLKIYFNKTQTMAQKAKNFEAWARKYKVEKRFHEYVSKYKKLEEERQKKVKDLIYALPEALEKLEKIWNNQDQTSEQRLTAISKLAMENKVSIAESPKTSCANTLSPLIIYNSRSHKHVAAAVGFGRRERGARHMEDSELESATSSLEEKSKSVITP</sequence>
<name>A0A183G7V0_HELPZ</name>
<dbReference type="Pfam" id="PF02520">
    <property type="entry name" value="ANIS5_cation-bd"/>
    <property type="match status" value="1"/>
</dbReference>
<accession>A0A3P8A823</accession>
<feature type="chain" id="PRO_5044551900" evidence="2">
    <location>
        <begin position="18"/>
        <end position="196"/>
    </location>
</feature>
<keyword evidence="5" id="KW-1185">Reference proteome</keyword>
<dbReference type="PANTHER" id="PTHR21593">
    <property type="entry name" value="PRION-LIKE- Q/N-RICH -DOMAIN-BEARING PROTEIN PROTEIN"/>
    <property type="match status" value="1"/>
</dbReference>
<dbReference type="EMBL" id="UZAH01030321">
    <property type="protein sequence ID" value="VDP10137.1"/>
    <property type="molecule type" value="Genomic_DNA"/>
</dbReference>
<evidence type="ECO:0000313" key="4">
    <source>
        <dbReference type="EMBL" id="VDP10137.1"/>
    </source>
</evidence>
<evidence type="ECO:0000313" key="5">
    <source>
        <dbReference type="Proteomes" id="UP000050761"/>
    </source>
</evidence>
<organism evidence="5 6">
    <name type="scientific">Heligmosomoides polygyrus</name>
    <name type="common">Parasitic roundworm</name>
    <dbReference type="NCBI Taxonomy" id="6339"/>
    <lineage>
        <taxon>Eukaryota</taxon>
        <taxon>Metazoa</taxon>
        <taxon>Ecdysozoa</taxon>
        <taxon>Nematoda</taxon>
        <taxon>Chromadorea</taxon>
        <taxon>Rhabditida</taxon>
        <taxon>Rhabditina</taxon>
        <taxon>Rhabditomorpha</taxon>
        <taxon>Strongyloidea</taxon>
        <taxon>Heligmosomidae</taxon>
        <taxon>Heligmosomoides</taxon>
    </lineage>
</organism>
<accession>A0A183G7V0</accession>
<feature type="compositionally biased region" description="Basic and acidic residues" evidence="1">
    <location>
        <begin position="186"/>
        <end position="196"/>
    </location>
</feature>
<dbReference type="OrthoDB" id="5867022at2759"/>
<evidence type="ECO:0000256" key="2">
    <source>
        <dbReference type="SAM" id="SignalP"/>
    </source>
</evidence>
<evidence type="ECO:0000259" key="3">
    <source>
        <dbReference type="Pfam" id="PF02520"/>
    </source>
</evidence>
<feature type="signal peptide" evidence="2">
    <location>
        <begin position="1"/>
        <end position="17"/>
    </location>
</feature>
<protein>
    <submittedName>
        <fullName evidence="6">DUF148 domain-containing protein</fullName>
    </submittedName>
</protein>
<reference evidence="6" key="2">
    <citation type="submission" date="2019-09" db="UniProtKB">
        <authorList>
            <consortium name="WormBaseParasite"/>
        </authorList>
    </citation>
    <scope>IDENTIFICATION</scope>
</reference>
<evidence type="ECO:0000313" key="6">
    <source>
        <dbReference type="WBParaSite" id="HPBE_0001789201-mRNA-1"/>
    </source>
</evidence>
<dbReference type="Proteomes" id="UP000050761">
    <property type="component" value="Unassembled WGS sequence"/>
</dbReference>
<proteinExistence type="predicted"/>
<gene>
    <name evidence="4" type="ORF">HPBE_LOCUS17891</name>
</gene>
<dbReference type="InterPro" id="IPR052823">
    <property type="entry name" value="SXP/RAL-2_related"/>
</dbReference>
<feature type="region of interest" description="Disordered" evidence="1">
    <location>
        <begin position="169"/>
        <end position="196"/>
    </location>
</feature>
<dbReference type="PANTHER" id="PTHR21593:SF36">
    <property type="entry name" value="DUF148 DOMAIN-CONTAINING PROTEIN-RELATED"/>
    <property type="match status" value="1"/>
</dbReference>
<dbReference type="InterPro" id="IPR003677">
    <property type="entry name" value="ANIS5_cation-bd"/>
</dbReference>